<name>A0ABY8BR26_AFICR</name>
<accession>A0ABY8BR26</accession>
<evidence type="ECO:0000259" key="7">
    <source>
        <dbReference type="Pfam" id="PF13860"/>
    </source>
</evidence>
<dbReference type="InterPro" id="IPR005648">
    <property type="entry name" value="FlgD"/>
</dbReference>
<dbReference type="InterPro" id="IPR025963">
    <property type="entry name" value="FLgD_Tudor"/>
</dbReference>
<dbReference type="Proteomes" id="UP001213907">
    <property type="component" value="Chromosome"/>
</dbReference>
<gene>
    <name evidence="9" type="ORF">AFIC_000935</name>
</gene>
<keyword evidence="9" id="KW-0966">Cell projection</keyword>
<dbReference type="Pfam" id="PF13861">
    <property type="entry name" value="FLgD_tudor"/>
    <property type="match status" value="1"/>
</dbReference>
<evidence type="ECO:0000256" key="2">
    <source>
        <dbReference type="ARBA" id="ARBA00016013"/>
    </source>
</evidence>
<evidence type="ECO:0000259" key="8">
    <source>
        <dbReference type="Pfam" id="PF13861"/>
    </source>
</evidence>
<feature type="region of interest" description="Disordered" evidence="6">
    <location>
        <begin position="1"/>
        <end position="34"/>
    </location>
</feature>
<evidence type="ECO:0000256" key="6">
    <source>
        <dbReference type="SAM" id="MobiDB-lite"/>
    </source>
</evidence>
<evidence type="ECO:0000256" key="4">
    <source>
        <dbReference type="ARBA" id="ARBA00024746"/>
    </source>
</evidence>
<dbReference type="Gene3D" id="2.60.40.4070">
    <property type="match status" value="1"/>
</dbReference>
<keyword evidence="3 5" id="KW-1005">Bacterial flagellum biogenesis</keyword>
<organism evidence="9 10">
    <name type="scientific">Afipia carboxydohydrogena</name>
    <name type="common">Pseudomonas carboxydohydrogena</name>
    <dbReference type="NCBI Taxonomy" id="290"/>
    <lineage>
        <taxon>Bacteria</taxon>
        <taxon>Pseudomonadati</taxon>
        <taxon>Pseudomonadota</taxon>
        <taxon>Alphaproteobacteria</taxon>
        <taxon>Hyphomicrobiales</taxon>
        <taxon>Nitrobacteraceae</taxon>
        <taxon>Afipia</taxon>
    </lineage>
</organism>
<reference evidence="9 10" key="1">
    <citation type="submission" date="2022-11" db="EMBL/GenBank/DDBJ databases">
        <authorList>
            <person name="Siebert D."/>
            <person name="Busche T."/>
            <person name="Saydam E."/>
            <person name="Kalinowski J."/>
            <person name="Ruckert C."/>
            <person name="Blombach B."/>
        </authorList>
    </citation>
    <scope>NUCLEOTIDE SEQUENCE [LARGE SCALE GENOMIC DNA]</scope>
    <source>
        <strain evidence="9 10">DSM 1083</strain>
    </source>
</reference>
<dbReference type="InterPro" id="IPR025965">
    <property type="entry name" value="FlgD/Vpr_Ig-like"/>
</dbReference>
<dbReference type="Pfam" id="PF03963">
    <property type="entry name" value="FlgD"/>
    <property type="match status" value="1"/>
</dbReference>
<comment type="similarity">
    <text evidence="1 5">Belongs to the FlgD family.</text>
</comment>
<evidence type="ECO:0000256" key="3">
    <source>
        <dbReference type="ARBA" id="ARBA00022795"/>
    </source>
</evidence>
<feature type="domain" description="FlgD Tudor-like" evidence="8">
    <location>
        <begin position="97"/>
        <end position="226"/>
    </location>
</feature>
<evidence type="ECO:0000313" key="9">
    <source>
        <dbReference type="EMBL" id="WEF52447.1"/>
    </source>
</evidence>
<dbReference type="RefSeq" id="WP_275247995.1">
    <property type="nucleotide sequence ID" value="NZ_BAABDX010000001.1"/>
</dbReference>
<dbReference type="Gene3D" id="2.30.30.910">
    <property type="match status" value="1"/>
</dbReference>
<dbReference type="EMBL" id="CP113162">
    <property type="protein sequence ID" value="WEF52447.1"/>
    <property type="molecule type" value="Genomic_DNA"/>
</dbReference>
<evidence type="ECO:0000256" key="5">
    <source>
        <dbReference type="RuleBase" id="RU362076"/>
    </source>
</evidence>
<comment type="function">
    <text evidence="4 5">Required for flagellar hook formation. May act as a scaffolding protein.</text>
</comment>
<keyword evidence="10" id="KW-1185">Reference proteome</keyword>
<proteinExistence type="inferred from homology"/>
<feature type="domain" description="FlgD/Vpr Ig-like" evidence="7">
    <location>
        <begin position="118"/>
        <end position="185"/>
    </location>
</feature>
<keyword evidence="9" id="KW-0969">Cilium</keyword>
<protein>
    <recommendedName>
        <fullName evidence="2 5">Basal-body rod modification protein FlgD</fullName>
    </recommendedName>
</protein>
<evidence type="ECO:0000313" key="10">
    <source>
        <dbReference type="Proteomes" id="UP001213907"/>
    </source>
</evidence>
<keyword evidence="9" id="KW-0282">Flagellum</keyword>
<dbReference type="Pfam" id="PF13860">
    <property type="entry name" value="FlgD_ig"/>
    <property type="match status" value="1"/>
</dbReference>
<evidence type="ECO:0000256" key="1">
    <source>
        <dbReference type="ARBA" id="ARBA00010577"/>
    </source>
</evidence>
<sequence>MSVDATTATPVTSAPASTTNTGSSSSSSSSSTGSTGIADNFQTFLTLLTTQLQNQNPLDPLDTNQFTAQLVQFAQVEQQLKANDQLSSLVALQKTAQSTQALSFVGQTISVDGSTAAFNGSATWNFNAAADCNAVVTIAAPNGETAYTGSYSLKAGPASFVWDGKGNDGTQWAAGNYKLTVTGKDNSGKDVTVTTEVQGVVDSVDMTASPALLSMGGNNYTIDQIKRVVRSSTSDTGNGTGNSGT</sequence>